<dbReference type="PIRSF" id="PIRSF007747">
    <property type="entry name" value="Ribosyl_Ptfrase"/>
    <property type="match status" value="1"/>
</dbReference>
<dbReference type="PANTHER" id="PTHR31811:SF0">
    <property type="entry name" value="TRNA A64-2'-O-RIBOSYLPHOSPHATE TRANSFERASE"/>
    <property type="match status" value="1"/>
</dbReference>
<dbReference type="Pfam" id="PF17184">
    <property type="entry name" value="Rit1_C"/>
    <property type="match status" value="1"/>
</dbReference>
<dbReference type="GO" id="GO:0043399">
    <property type="term" value="F:tRNA adenosine(64)-2'-O-ribosylphosphate transferase activity"/>
    <property type="evidence" value="ECO:0007669"/>
    <property type="project" value="InterPro"/>
</dbReference>
<dbReference type="InterPro" id="IPR007306">
    <property type="entry name" value="Rit1"/>
</dbReference>
<dbReference type="Pfam" id="PF04179">
    <property type="entry name" value="Init_tRNA_PT"/>
    <property type="match status" value="1"/>
</dbReference>
<feature type="non-terminal residue" evidence="3">
    <location>
        <position position="1"/>
    </location>
</feature>
<keyword evidence="4" id="KW-1185">Reference proteome</keyword>
<protein>
    <submittedName>
        <fullName evidence="3">Initiator tRNA phosphoribosyl transferase</fullName>
    </submittedName>
</protein>
<evidence type="ECO:0000259" key="1">
    <source>
        <dbReference type="Pfam" id="PF04179"/>
    </source>
</evidence>
<sequence length="460" mass="52798">INRVTKEIRKDSLSVKNRLQSILYDSKYIASLELEDVPLIPNERCGLWYVRPAARAGSSYFKSTDGHTNNWNFSFRRLNLHLLTILSQSPTKKIAIIDSTRKGKLMPDALLKTIPIWCAVLTCLLYEGISENENNWLRTPEEMVSRNEHNEIVKRIPGFLKELKSLKLVTQEQLINKLGSQKPIIPSWKYPKNTEEPFYFGQSANGHFIIECITASKKTGNSGSNVMVRRNDKVTSWFYVQGAADDHELWVPKDMTHLDANGFWEMLTDGIIDKDTGYIYDWMNDQEVISRMKTIETATIEEDLDVHLVKNEYNNTGIYFGKIAKNISVETLQPYKVSQLVIMSEHYQMNGESSRIKYQYFKIESSKKGSKKLRDVIPKVLSNLDLDQPVMILCDSGKDICVGLLLVILSINYNTNWTTPKSESNHINKDAIKQHLVQINEIHQVNPSRNTLQSVNSFVM</sequence>
<dbReference type="GO" id="GO:0019988">
    <property type="term" value="P:charged-tRNA amino acid modification"/>
    <property type="evidence" value="ECO:0007669"/>
    <property type="project" value="EnsemblFungi"/>
</dbReference>
<dbReference type="EMBL" id="KV454542">
    <property type="protein sequence ID" value="ODV66676.1"/>
    <property type="molecule type" value="Genomic_DNA"/>
</dbReference>
<dbReference type="AlphaFoldDB" id="A0A1E4RHI5"/>
<dbReference type="OrthoDB" id="45256at2759"/>
<evidence type="ECO:0000313" key="3">
    <source>
        <dbReference type="EMBL" id="ODV66676.1"/>
    </source>
</evidence>
<feature type="domain" description="Rit1 N-terminal" evidence="2">
    <location>
        <begin position="8"/>
        <end position="269"/>
    </location>
</feature>
<organism evidence="3 4">
    <name type="scientific">Hyphopichia burtonii NRRL Y-1933</name>
    <dbReference type="NCBI Taxonomy" id="984485"/>
    <lineage>
        <taxon>Eukaryota</taxon>
        <taxon>Fungi</taxon>
        <taxon>Dikarya</taxon>
        <taxon>Ascomycota</taxon>
        <taxon>Saccharomycotina</taxon>
        <taxon>Pichiomycetes</taxon>
        <taxon>Debaryomycetaceae</taxon>
        <taxon>Hyphopichia</taxon>
    </lineage>
</organism>
<gene>
    <name evidence="3" type="ORF">HYPBUDRAFT_91310</name>
</gene>
<dbReference type="InterPro" id="IPR033449">
    <property type="entry name" value="Rit1_N"/>
</dbReference>
<evidence type="ECO:0000259" key="2">
    <source>
        <dbReference type="Pfam" id="PF17184"/>
    </source>
</evidence>
<keyword evidence="3" id="KW-0808">Transferase</keyword>
<proteinExistence type="predicted"/>
<dbReference type="Proteomes" id="UP000095085">
    <property type="component" value="Unassembled WGS sequence"/>
</dbReference>
<accession>A0A1E4RHI5</accession>
<feature type="non-terminal residue" evidence="3">
    <location>
        <position position="460"/>
    </location>
</feature>
<feature type="domain" description="Rit1 DUSP-like" evidence="1">
    <location>
        <begin position="358"/>
        <end position="458"/>
    </location>
</feature>
<dbReference type="PANTHER" id="PTHR31811">
    <property type="entry name" value="TRNA A64-2'-O-RIBOSYLPHOSPHATE TRANSFERASE"/>
    <property type="match status" value="1"/>
</dbReference>
<dbReference type="GeneID" id="30998426"/>
<dbReference type="GO" id="GO:0005737">
    <property type="term" value="C:cytoplasm"/>
    <property type="evidence" value="ECO:0007669"/>
    <property type="project" value="TreeGrafter"/>
</dbReference>
<reference evidence="4" key="1">
    <citation type="submission" date="2016-05" db="EMBL/GenBank/DDBJ databases">
        <title>Comparative genomics of biotechnologically important yeasts.</title>
        <authorList>
            <consortium name="DOE Joint Genome Institute"/>
            <person name="Riley R."/>
            <person name="Haridas S."/>
            <person name="Wolfe K.H."/>
            <person name="Lopes M.R."/>
            <person name="Hittinger C.T."/>
            <person name="Goker M."/>
            <person name="Salamov A."/>
            <person name="Wisecaver J."/>
            <person name="Long T.M."/>
            <person name="Aerts A.L."/>
            <person name="Barry K."/>
            <person name="Choi C."/>
            <person name="Clum A."/>
            <person name="Coughlan A.Y."/>
            <person name="Deshpande S."/>
            <person name="Douglass A.P."/>
            <person name="Hanson S.J."/>
            <person name="Klenk H.-P."/>
            <person name="Labutti K."/>
            <person name="Lapidus A."/>
            <person name="Lindquist E."/>
            <person name="Lipzen A."/>
            <person name="Meier-Kolthoff J.P."/>
            <person name="Ohm R.A."/>
            <person name="Otillar R.P."/>
            <person name="Pangilinan J."/>
            <person name="Peng Y."/>
            <person name="Rokas A."/>
            <person name="Rosa C.A."/>
            <person name="Scheuner C."/>
            <person name="Sibirny A.A."/>
            <person name="Slot J.C."/>
            <person name="Stielow J.B."/>
            <person name="Sun H."/>
            <person name="Kurtzman C.P."/>
            <person name="Blackwell M."/>
            <person name="Grigoriev I.V."/>
            <person name="Jeffries T.W."/>
        </authorList>
    </citation>
    <scope>NUCLEOTIDE SEQUENCE [LARGE SCALE GENOMIC DNA]</scope>
    <source>
        <strain evidence="4">NRRL Y-1933</strain>
    </source>
</reference>
<name>A0A1E4RHI5_9ASCO</name>
<dbReference type="InterPro" id="IPR033421">
    <property type="entry name" value="Rit1_DUSP-like"/>
</dbReference>
<dbReference type="RefSeq" id="XP_020075743.1">
    <property type="nucleotide sequence ID" value="XM_020223877.1"/>
</dbReference>
<dbReference type="STRING" id="984485.A0A1E4RHI5"/>
<evidence type="ECO:0000313" key="4">
    <source>
        <dbReference type="Proteomes" id="UP000095085"/>
    </source>
</evidence>